<feature type="non-terminal residue" evidence="2">
    <location>
        <position position="31"/>
    </location>
</feature>
<proteinExistence type="predicted"/>
<protein>
    <submittedName>
        <fullName evidence="2">Uncharacterized protein</fullName>
    </submittedName>
</protein>
<feature type="compositionally biased region" description="Polar residues" evidence="1">
    <location>
        <begin position="1"/>
        <end position="11"/>
    </location>
</feature>
<organism evidence="2">
    <name type="scientific">marine metagenome</name>
    <dbReference type="NCBI Taxonomy" id="408172"/>
    <lineage>
        <taxon>unclassified sequences</taxon>
        <taxon>metagenomes</taxon>
        <taxon>ecological metagenomes</taxon>
    </lineage>
</organism>
<gene>
    <name evidence="2" type="ORF">METZ01_LOCUS102220</name>
</gene>
<name>A0A381W9Y8_9ZZZZ</name>
<dbReference type="EMBL" id="UINC01011157">
    <property type="protein sequence ID" value="SVA49366.1"/>
    <property type="molecule type" value="Genomic_DNA"/>
</dbReference>
<evidence type="ECO:0000313" key="2">
    <source>
        <dbReference type="EMBL" id="SVA49366.1"/>
    </source>
</evidence>
<sequence length="31" mass="3617">WSPGWSQTTPRLSRVRSTRSMADDWHDCPCP</sequence>
<feature type="non-terminal residue" evidence="2">
    <location>
        <position position="1"/>
    </location>
</feature>
<feature type="region of interest" description="Disordered" evidence="1">
    <location>
        <begin position="1"/>
        <end position="31"/>
    </location>
</feature>
<evidence type="ECO:0000256" key="1">
    <source>
        <dbReference type="SAM" id="MobiDB-lite"/>
    </source>
</evidence>
<reference evidence="2" key="1">
    <citation type="submission" date="2018-05" db="EMBL/GenBank/DDBJ databases">
        <authorList>
            <person name="Lanie J.A."/>
            <person name="Ng W.-L."/>
            <person name="Kazmierczak K.M."/>
            <person name="Andrzejewski T.M."/>
            <person name="Davidsen T.M."/>
            <person name="Wayne K.J."/>
            <person name="Tettelin H."/>
            <person name="Glass J.I."/>
            <person name="Rusch D."/>
            <person name="Podicherti R."/>
            <person name="Tsui H.-C.T."/>
            <person name="Winkler M.E."/>
        </authorList>
    </citation>
    <scope>NUCLEOTIDE SEQUENCE</scope>
</reference>
<accession>A0A381W9Y8</accession>
<dbReference type="AlphaFoldDB" id="A0A381W9Y8"/>
<feature type="compositionally biased region" description="Basic and acidic residues" evidence="1">
    <location>
        <begin position="21"/>
        <end position="31"/>
    </location>
</feature>